<dbReference type="EMBL" id="DRBW01000176">
    <property type="protein sequence ID" value="HDM90458.1"/>
    <property type="molecule type" value="Genomic_DNA"/>
</dbReference>
<dbReference type="InterPro" id="IPR020568">
    <property type="entry name" value="Ribosomal_Su5_D2-typ_SF"/>
</dbReference>
<dbReference type="Proteomes" id="UP000885931">
    <property type="component" value="Unassembled WGS sequence"/>
</dbReference>
<protein>
    <recommendedName>
        <fullName evidence="6 7">Small ribosomal subunit protein uS5</fullName>
    </recommendedName>
</protein>
<evidence type="ECO:0000256" key="8">
    <source>
        <dbReference type="RuleBase" id="RU003823"/>
    </source>
</evidence>
<dbReference type="InterPro" id="IPR005712">
    <property type="entry name" value="Ribosomal_uS5_bac-type"/>
</dbReference>
<dbReference type="FunFam" id="3.30.230.10:FF:000002">
    <property type="entry name" value="30S ribosomal protein S5"/>
    <property type="match status" value="1"/>
</dbReference>
<dbReference type="SUPFAM" id="SSF54768">
    <property type="entry name" value="dsRNA-binding domain-like"/>
    <property type="match status" value="1"/>
</dbReference>
<comment type="function">
    <text evidence="7">With S4 and S12 plays an important role in translational accuracy.</text>
</comment>
<comment type="domain">
    <text evidence="7">The N-terminal domain interacts with the head of the 30S subunit; the C-terminal domain interacts with the body and contacts protein S4. The interaction surface between S4 and S5 is involved in control of translational fidelity.</text>
</comment>
<dbReference type="InterPro" id="IPR005324">
    <property type="entry name" value="Ribosomal_uS5_C"/>
</dbReference>
<evidence type="ECO:0000256" key="7">
    <source>
        <dbReference type="HAMAP-Rule" id="MF_01307"/>
    </source>
</evidence>
<comment type="function">
    <text evidence="7">Located at the back of the 30S subunit body where it stabilizes the conformation of the head with respect to the body.</text>
</comment>
<dbReference type="PROSITE" id="PS50881">
    <property type="entry name" value="S5_DSRBD"/>
    <property type="match status" value="1"/>
</dbReference>
<keyword evidence="2 7" id="KW-0699">rRNA-binding</keyword>
<evidence type="ECO:0000256" key="6">
    <source>
        <dbReference type="ARBA" id="ARBA00035255"/>
    </source>
</evidence>
<evidence type="ECO:0000256" key="3">
    <source>
        <dbReference type="ARBA" id="ARBA00022884"/>
    </source>
</evidence>
<dbReference type="Pfam" id="PF00333">
    <property type="entry name" value="Ribosomal_S5"/>
    <property type="match status" value="1"/>
</dbReference>
<feature type="domain" description="S5 DRBM" evidence="9">
    <location>
        <begin position="14"/>
        <end position="77"/>
    </location>
</feature>
<dbReference type="SUPFAM" id="SSF54211">
    <property type="entry name" value="Ribosomal protein S5 domain 2-like"/>
    <property type="match status" value="1"/>
</dbReference>
<comment type="similarity">
    <text evidence="1 7 8">Belongs to the universal ribosomal protein uS5 family.</text>
</comment>
<evidence type="ECO:0000259" key="9">
    <source>
        <dbReference type="PROSITE" id="PS50881"/>
    </source>
</evidence>
<evidence type="ECO:0000256" key="4">
    <source>
        <dbReference type="ARBA" id="ARBA00022980"/>
    </source>
</evidence>
<keyword evidence="3 7" id="KW-0694">RNA-binding</keyword>
<dbReference type="GO" id="GO:0019843">
    <property type="term" value="F:rRNA binding"/>
    <property type="evidence" value="ECO:0007669"/>
    <property type="project" value="UniProtKB-UniRule"/>
</dbReference>
<dbReference type="GO" id="GO:0006412">
    <property type="term" value="P:translation"/>
    <property type="evidence" value="ECO:0007669"/>
    <property type="project" value="UniProtKB-UniRule"/>
</dbReference>
<comment type="caution">
    <text evidence="10">The sequence shown here is derived from an EMBL/GenBank/DDBJ whole genome shotgun (WGS) entry which is preliminary data.</text>
</comment>
<gene>
    <name evidence="7" type="primary">rpsE</name>
    <name evidence="10" type="ORF">ENG67_04535</name>
</gene>
<name>A0A7C0XDE0_UNCW3</name>
<reference evidence="10" key="1">
    <citation type="journal article" date="2020" name="mSystems">
        <title>Genome- and Community-Level Interaction Insights into Carbon Utilization and Element Cycling Functions of Hydrothermarchaeota in Hydrothermal Sediment.</title>
        <authorList>
            <person name="Zhou Z."/>
            <person name="Liu Y."/>
            <person name="Xu W."/>
            <person name="Pan J."/>
            <person name="Luo Z.H."/>
            <person name="Li M."/>
        </authorList>
    </citation>
    <scope>NUCLEOTIDE SEQUENCE [LARGE SCALE GENOMIC DNA]</scope>
    <source>
        <strain evidence="10">HyVt-237</strain>
    </source>
</reference>
<dbReference type="HAMAP" id="MF_01307_B">
    <property type="entry name" value="Ribosomal_uS5_B"/>
    <property type="match status" value="1"/>
</dbReference>
<evidence type="ECO:0000256" key="1">
    <source>
        <dbReference type="ARBA" id="ARBA00008945"/>
    </source>
</evidence>
<dbReference type="AlphaFoldDB" id="A0A7C0XDE0"/>
<proteinExistence type="inferred from homology"/>
<dbReference type="Gene3D" id="3.30.160.20">
    <property type="match status" value="1"/>
</dbReference>
<dbReference type="PANTHER" id="PTHR48277:SF1">
    <property type="entry name" value="MITOCHONDRIAL RIBOSOMAL PROTEIN S5"/>
    <property type="match status" value="1"/>
</dbReference>
<dbReference type="Pfam" id="PF03719">
    <property type="entry name" value="Ribosomal_S5_C"/>
    <property type="match status" value="1"/>
</dbReference>
<dbReference type="PANTHER" id="PTHR48277">
    <property type="entry name" value="MITOCHONDRIAL RIBOSOMAL PROTEIN S5"/>
    <property type="match status" value="1"/>
</dbReference>
<dbReference type="FunFam" id="3.30.160.20:FF:000001">
    <property type="entry name" value="30S ribosomal protein S5"/>
    <property type="match status" value="1"/>
</dbReference>
<dbReference type="GO" id="GO:0042254">
    <property type="term" value="P:ribosome biogenesis"/>
    <property type="evidence" value="ECO:0007669"/>
    <property type="project" value="UniProtKB-ARBA"/>
</dbReference>
<dbReference type="GO" id="GO:0015935">
    <property type="term" value="C:small ribosomal subunit"/>
    <property type="evidence" value="ECO:0007669"/>
    <property type="project" value="InterPro"/>
</dbReference>
<dbReference type="NCBIfam" id="TIGR01021">
    <property type="entry name" value="rpsE_bact"/>
    <property type="match status" value="1"/>
</dbReference>
<sequence length="193" mass="20733">MAADFSRKEGVTELIETVVTIKRVAKVTKGGRNFKLSAWVVVGDGNGRVGIGHGKASETPDAIQKATKRARKNMVKVVITGSGTLPHDVIGEMGASRVLLKPAAPGTGIIAPQPVRAVLEAAGYKDVLTKSLGSHNAVNLLKATLNGLLQLKDPEKVAKERGIPISVIQRRFYRVQKAEDKNEEELHREAQEG</sequence>
<comment type="subunit">
    <text evidence="7">Part of the 30S ribosomal subunit. Contacts proteins S4 and S8.</text>
</comment>
<evidence type="ECO:0000256" key="5">
    <source>
        <dbReference type="ARBA" id="ARBA00023274"/>
    </source>
</evidence>
<dbReference type="GO" id="GO:0003735">
    <property type="term" value="F:structural constituent of ribosome"/>
    <property type="evidence" value="ECO:0007669"/>
    <property type="project" value="UniProtKB-UniRule"/>
</dbReference>
<dbReference type="GO" id="GO:0005737">
    <property type="term" value="C:cytoplasm"/>
    <property type="evidence" value="ECO:0007669"/>
    <property type="project" value="UniProtKB-ARBA"/>
</dbReference>
<dbReference type="Gene3D" id="3.30.230.10">
    <property type="match status" value="1"/>
</dbReference>
<dbReference type="InterPro" id="IPR000851">
    <property type="entry name" value="Ribosomal_uS5"/>
</dbReference>
<dbReference type="InterPro" id="IPR013810">
    <property type="entry name" value="Ribosomal_uS5_N"/>
</dbReference>
<accession>A0A7C0XDE0</accession>
<keyword evidence="5 7" id="KW-0687">Ribonucleoprotein</keyword>
<dbReference type="InterPro" id="IPR014721">
    <property type="entry name" value="Ribsml_uS5_D2-typ_fold_subgr"/>
</dbReference>
<keyword evidence="4 7" id="KW-0689">Ribosomal protein</keyword>
<evidence type="ECO:0000313" key="10">
    <source>
        <dbReference type="EMBL" id="HDM90458.1"/>
    </source>
</evidence>
<evidence type="ECO:0000256" key="2">
    <source>
        <dbReference type="ARBA" id="ARBA00022730"/>
    </source>
</evidence>
<organism evidence="10">
    <name type="scientific">candidate division WOR-3 bacterium</name>
    <dbReference type="NCBI Taxonomy" id="2052148"/>
    <lineage>
        <taxon>Bacteria</taxon>
        <taxon>Bacteria division WOR-3</taxon>
    </lineage>
</organism>